<gene>
    <name evidence="1" type="ORF">JLBYU43_104</name>
</gene>
<name>A0AAE9CFB9_9CAUD</name>
<dbReference type="EMBL" id="OK272477">
    <property type="protein sequence ID" value="UGO55791.1"/>
    <property type="molecule type" value="Genomic_DNA"/>
</dbReference>
<evidence type="ECO:0000313" key="1">
    <source>
        <dbReference type="EMBL" id="UGO55791.1"/>
    </source>
</evidence>
<dbReference type="Proteomes" id="UP000828081">
    <property type="component" value="Segment"/>
</dbReference>
<evidence type="ECO:0000313" key="2">
    <source>
        <dbReference type="Proteomes" id="UP000828081"/>
    </source>
</evidence>
<organism evidence="1 2">
    <name type="scientific">Escherichia phage JLBYU43</name>
    <dbReference type="NCBI Taxonomy" id="2894751"/>
    <lineage>
        <taxon>Viruses</taxon>
        <taxon>Duplodnaviria</taxon>
        <taxon>Heunggongvirae</taxon>
        <taxon>Uroviricota</taxon>
        <taxon>Caudoviricetes</taxon>
        <taxon>Demerecviridae</taxon>
        <taxon>Markadamsvirinae</taxon>
        <taxon>Tequintavirus</taxon>
        <taxon>Tequintavirus JLBYU43</taxon>
    </lineage>
</organism>
<proteinExistence type="predicted"/>
<keyword evidence="2" id="KW-1185">Reference proteome</keyword>
<protein>
    <submittedName>
        <fullName evidence="1">Uncharacterized protein</fullName>
    </submittedName>
</protein>
<sequence>MEIILIYFSADVASVKIKQDVVGSTNTTSKINAQV</sequence>
<accession>A0AAE9CFB9</accession>
<reference evidence="1" key="1">
    <citation type="submission" date="2021-09" db="EMBL/GenBank/DDBJ databases">
        <authorList>
            <person name="Lewis J.M."/>
            <person name="Day E.R."/>
            <person name="Fugal B.O."/>
            <person name="Hill A.M."/>
            <person name="Janda K.E."/>
            <person name="Kotter D.B."/>
            <person name="McCleary W.R."/>
        </authorList>
    </citation>
    <scope>NUCLEOTIDE SEQUENCE</scope>
</reference>